<dbReference type="PANTHER" id="PTHR45569:SF1">
    <property type="entry name" value="SENSOR PROTEIN KDPD"/>
    <property type="match status" value="1"/>
</dbReference>
<keyword evidence="4 7" id="KW-0418">Kinase</keyword>
<evidence type="ECO:0000313" key="7">
    <source>
        <dbReference type="EMBL" id="SMC85780.1"/>
    </source>
</evidence>
<dbReference type="Gene3D" id="3.40.50.300">
    <property type="entry name" value="P-loop containing nucleotide triphosphate hydrolases"/>
    <property type="match status" value="1"/>
</dbReference>
<keyword evidence="8" id="KW-1185">Reference proteome</keyword>
<evidence type="ECO:0000256" key="5">
    <source>
        <dbReference type="ARBA" id="ARBA00023012"/>
    </source>
</evidence>
<dbReference type="Proteomes" id="UP000192840">
    <property type="component" value="Unassembled WGS sequence"/>
</dbReference>
<dbReference type="eggNOG" id="COG2205">
    <property type="taxonomic scope" value="Bacteria"/>
</dbReference>
<reference evidence="8" key="1">
    <citation type="submission" date="2017-04" db="EMBL/GenBank/DDBJ databases">
        <authorList>
            <person name="Varghese N."/>
            <person name="Submissions S."/>
        </authorList>
    </citation>
    <scope>NUCLEOTIDE SEQUENCE [LARGE SCALE GENOMIC DNA]</scope>
    <source>
        <strain evidence="8">DSM 44073</strain>
    </source>
</reference>
<dbReference type="SUPFAM" id="SSF55874">
    <property type="entry name" value="ATPase domain of HSP90 chaperone/DNA topoisomerase II/histidine kinase"/>
    <property type="match status" value="1"/>
</dbReference>
<keyword evidence="3" id="KW-0808">Transferase</keyword>
<dbReference type="InterPro" id="IPR005467">
    <property type="entry name" value="His_kinase_dom"/>
</dbReference>
<dbReference type="PROSITE" id="PS50109">
    <property type="entry name" value="HIS_KIN"/>
    <property type="match status" value="1"/>
</dbReference>
<dbReference type="EMBL" id="FWYC01000005">
    <property type="protein sequence ID" value="SMC85780.1"/>
    <property type="molecule type" value="Genomic_DNA"/>
</dbReference>
<dbReference type="Pfam" id="PF02702">
    <property type="entry name" value="KdpD"/>
    <property type="match status" value="1"/>
</dbReference>
<comment type="catalytic activity">
    <reaction evidence="1">
        <text>ATP + protein L-histidine = ADP + protein N-phospho-L-histidine.</text>
        <dbReference type="EC" id="2.7.13.3"/>
    </reaction>
</comment>
<dbReference type="Gene3D" id="3.30.565.10">
    <property type="entry name" value="Histidine kinase-like ATPase, C-terminal domain"/>
    <property type="match status" value="1"/>
</dbReference>
<protein>
    <recommendedName>
        <fullName evidence="2">histidine kinase</fullName>
        <ecNumber evidence="2">2.7.13.3</ecNumber>
    </recommendedName>
</protein>
<dbReference type="Pfam" id="PF02518">
    <property type="entry name" value="HATPase_c"/>
    <property type="match status" value="1"/>
</dbReference>
<dbReference type="PANTHER" id="PTHR45569">
    <property type="entry name" value="SENSOR PROTEIN KDPD"/>
    <property type="match status" value="1"/>
</dbReference>
<dbReference type="SMART" id="SM00387">
    <property type="entry name" value="HATPase_c"/>
    <property type="match status" value="1"/>
</dbReference>
<dbReference type="InterPro" id="IPR036890">
    <property type="entry name" value="HATPase_C_sf"/>
</dbReference>
<proteinExistence type="predicted"/>
<evidence type="ECO:0000313" key="8">
    <source>
        <dbReference type="Proteomes" id="UP000192840"/>
    </source>
</evidence>
<dbReference type="STRING" id="40571.SAMN05660733_02165"/>
<dbReference type="PRINTS" id="PR00344">
    <property type="entry name" value="BCTRLSENSOR"/>
</dbReference>
<dbReference type="OrthoDB" id="9806130at2"/>
<dbReference type="GO" id="GO:0000155">
    <property type="term" value="F:phosphorelay sensor kinase activity"/>
    <property type="evidence" value="ECO:0007669"/>
    <property type="project" value="InterPro"/>
</dbReference>
<evidence type="ECO:0000256" key="4">
    <source>
        <dbReference type="ARBA" id="ARBA00022777"/>
    </source>
</evidence>
<evidence type="ECO:0000256" key="3">
    <source>
        <dbReference type="ARBA" id="ARBA00022679"/>
    </source>
</evidence>
<organism evidence="7 8">
    <name type="scientific">Lentzea albidocapillata</name>
    <dbReference type="NCBI Taxonomy" id="40571"/>
    <lineage>
        <taxon>Bacteria</taxon>
        <taxon>Bacillati</taxon>
        <taxon>Actinomycetota</taxon>
        <taxon>Actinomycetes</taxon>
        <taxon>Pseudonocardiales</taxon>
        <taxon>Pseudonocardiaceae</taxon>
        <taxon>Lentzea</taxon>
    </lineage>
</organism>
<evidence type="ECO:0000259" key="6">
    <source>
        <dbReference type="PROSITE" id="PS50109"/>
    </source>
</evidence>
<dbReference type="InterPro" id="IPR003852">
    <property type="entry name" value="Sig_transdc_His_kinase_KdpD_N"/>
</dbReference>
<dbReference type="InterPro" id="IPR027417">
    <property type="entry name" value="P-loop_NTPase"/>
</dbReference>
<name>A0A1W2CKQ7_9PSEU</name>
<accession>A0A1W2CKQ7</accession>
<dbReference type="InterPro" id="IPR003594">
    <property type="entry name" value="HATPase_dom"/>
</dbReference>
<evidence type="ECO:0000256" key="1">
    <source>
        <dbReference type="ARBA" id="ARBA00000085"/>
    </source>
</evidence>
<gene>
    <name evidence="7" type="ORF">SAMN05660733_02165</name>
</gene>
<evidence type="ECO:0000256" key="2">
    <source>
        <dbReference type="ARBA" id="ARBA00012438"/>
    </source>
</evidence>
<dbReference type="InterPro" id="IPR052023">
    <property type="entry name" value="Histidine_kinase_KdpD"/>
</dbReference>
<sequence length="292" mass="31075">MDEKKTAGKRGELRVYLGAAPGVGKTFAMLGEAHRRRERGIDVVVGFVETHGRAKTAELLDGLEIVPRGQIHHHGVDFTDPELRLSTEDTAELMATVEESADRLTGLVGNPLDSSRLAADAVTPQLRPVGYDEVVAAALSGIDERRLVSVDVDERLPRVLADIGLLERVVANVIDNALRHGRLRPRRPIDVDGDGHVAVDEPEIAVRASTHGDHVELRVADHGPGPHKKVLDSVFTPFQRLGDCDATTGIGLGPSVAKGFVKATGGTITAEDTPGGGLTIVISLPVHEESAV</sequence>
<dbReference type="EC" id="2.7.13.3" evidence="2"/>
<keyword evidence="5" id="KW-0902">Two-component regulatory system</keyword>
<dbReference type="CDD" id="cd00075">
    <property type="entry name" value="HATPase"/>
    <property type="match status" value="1"/>
</dbReference>
<feature type="domain" description="Histidine kinase" evidence="6">
    <location>
        <begin position="88"/>
        <end position="288"/>
    </location>
</feature>
<dbReference type="AlphaFoldDB" id="A0A1W2CKQ7"/>
<dbReference type="GO" id="GO:0005886">
    <property type="term" value="C:plasma membrane"/>
    <property type="evidence" value="ECO:0007669"/>
    <property type="project" value="TreeGrafter"/>
</dbReference>
<dbReference type="InterPro" id="IPR004358">
    <property type="entry name" value="Sig_transdc_His_kin-like_C"/>
</dbReference>